<dbReference type="InterPro" id="IPR048846">
    <property type="entry name" value="PaaX-like_central"/>
</dbReference>
<dbReference type="Proteomes" id="UP000230094">
    <property type="component" value="Unassembled WGS sequence"/>
</dbReference>
<dbReference type="AlphaFoldDB" id="A0A2H0TB85"/>
<evidence type="ECO:0000313" key="3">
    <source>
        <dbReference type="Proteomes" id="UP000230094"/>
    </source>
</evidence>
<gene>
    <name evidence="2" type="ORF">COU49_01780</name>
</gene>
<evidence type="ECO:0000259" key="1">
    <source>
        <dbReference type="Pfam" id="PF20803"/>
    </source>
</evidence>
<feature type="domain" description="Transcriptional repressor PaaX-like central Cas2-like" evidence="1">
    <location>
        <begin position="89"/>
        <end position="161"/>
    </location>
</feature>
<dbReference type="Gene3D" id="3.30.70.2650">
    <property type="match status" value="1"/>
</dbReference>
<proteinExistence type="predicted"/>
<dbReference type="EMBL" id="PFCQ01000011">
    <property type="protein sequence ID" value="PIR68278.1"/>
    <property type="molecule type" value="Genomic_DNA"/>
</dbReference>
<evidence type="ECO:0000313" key="2">
    <source>
        <dbReference type="EMBL" id="PIR68278.1"/>
    </source>
</evidence>
<accession>A0A2H0TB85</accession>
<reference evidence="3" key="1">
    <citation type="submission" date="2017-09" db="EMBL/GenBank/DDBJ databases">
        <title>Depth-based differentiation of microbial function through sediment-hosted aquifers and enrichment of novel symbionts in the deep terrestrial subsurface.</title>
        <authorList>
            <person name="Probst A.J."/>
            <person name="Ladd B."/>
            <person name="Jarett J.K."/>
            <person name="Geller-Mcgrath D.E."/>
            <person name="Sieber C.M.K."/>
            <person name="Emerson J.B."/>
            <person name="Anantharaman K."/>
            <person name="Thomas B.C."/>
            <person name="Malmstrom R."/>
            <person name="Stieglmeier M."/>
            <person name="Klingl A."/>
            <person name="Woyke T."/>
            <person name="Ryan C.M."/>
            <person name="Banfield J.F."/>
        </authorList>
    </citation>
    <scope>NUCLEOTIDE SEQUENCE [LARGE SCALE GENOMIC DNA]</scope>
</reference>
<dbReference type="Pfam" id="PF20803">
    <property type="entry name" value="PaaX_M"/>
    <property type="match status" value="1"/>
</dbReference>
<organism evidence="2 3">
    <name type="scientific">Candidatus Nomurabacteria bacterium CG10_big_fil_rev_8_21_14_0_10_35_16</name>
    <dbReference type="NCBI Taxonomy" id="1974731"/>
    <lineage>
        <taxon>Bacteria</taxon>
        <taxon>Candidatus Nomuraibacteriota</taxon>
    </lineage>
</organism>
<sequence>MRSDSLEKIKKLVSSRGEGLTLAHSLLLNIALGEKLSLARNRKVQNAFYGLRRYKFVMRARDGKYVLTNKGEGKLRTILIDEVVINLPKKWDGKWRLVTYDLPIRFKNARNAFRWKLKDLGFYQFQKSIWVYPYPCESELLFVADFFGVRKYIEIIEATKILDDKKLRVYFGL</sequence>
<name>A0A2H0TB85_9BACT</name>
<protein>
    <recommendedName>
        <fullName evidence="1">Transcriptional repressor PaaX-like central Cas2-like domain-containing protein</fullName>
    </recommendedName>
</protein>
<comment type="caution">
    <text evidence="2">The sequence shown here is derived from an EMBL/GenBank/DDBJ whole genome shotgun (WGS) entry which is preliminary data.</text>
</comment>